<dbReference type="PIRSF" id="PIRSF000390">
    <property type="entry name" value="PLP_StrS"/>
    <property type="match status" value="1"/>
</dbReference>
<dbReference type="Pfam" id="PF01041">
    <property type="entry name" value="DegT_DnrJ_EryC1"/>
    <property type="match status" value="1"/>
</dbReference>
<dbReference type="Gene3D" id="3.90.1150.10">
    <property type="entry name" value="Aspartate Aminotransferase, domain 1"/>
    <property type="match status" value="1"/>
</dbReference>
<accession>J9G922</accession>
<dbReference type="GO" id="GO:0008483">
    <property type="term" value="F:transaminase activity"/>
    <property type="evidence" value="ECO:0007669"/>
    <property type="project" value="TreeGrafter"/>
</dbReference>
<dbReference type="CDD" id="cd00616">
    <property type="entry name" value="AHBA_syn"/>
    <property type="match status" value="1"/>
</dbReference>
<name>J9G922_9ZZZZ</name>
<proteinExistence type="inferred from homology"/>
<dbReference type="SUPFAM" id="SSF53383">
    <property type="entry name" value="PLP-dependent transferases"/>
    <property type="match status" value="1"/>
</dbReference>
<gene>
    <name evidence="3" type="ORF">EVA_13623</name>
</gene>
<dbReference type="Gene3D" id="3.40.640.10">
    <property type="entry name" value="Type I PLP-dependent aspartate aminotransferase-like (Major domain)"/>
    <property type="match status" value="1"/>
</dbReference>
<organism evidence="3">
    <name type="scientific">gut metagenome</name>
    <dbReference type="NCBI Taxonomy" id="749906"/>
    <lineage>
        <taxon>unclassified sequences</taxon>
        <taxon>metagenomes</taxon>
        <taxon>organismal metagenomes</taxon>
    </lineage>
</organism>
<dbReference type="PANTHER" id="PTHR30244:SF36">
    <property type="entry name" value="3-OXO-GLUCOSE-6-PHOSPHATE:GLUTAMATE AMINOTRANSFERASE"/>
    <property type="match status" value="1"/>
</dbReference>
<comment type="caution">
    <text evidence="3">The sequence shown here is derived from an EMBL/GenBank/DDBJ whole genome shotgun (WGS) entry which is preliminary data.</text>
</comment>
<protein>
    <submittedName>
        <fullName evidence="3">Erythromycin biosynthesis sensory transduction protein EryC1</fullName>
    </submittedName>
</protein>
<dbReference type="PANTHER" id="PTHR30244">
    <property type="entry name" value="TRANSAMINASE"/>
    <property type="match status" value="1"/>
</dbReference>
<reference evidence="3" key="1">
    <citation type="journal article" date="2012" name="PLoS ONE">
        <title>Gene sets for utilization of primary and secondary nutrition supplies in the distal gut of endangered iberian lynx.</title>
        <authorList>
            <person name="Alcaide M."/>
            <person name="Messina E."/>
            <person name="Richter M."/>
            <person name="Bargiela R."/>
            <person name="Peplies J."/>
            <person name="Huws S.A."/>
            <person name="Newbold C.J."/>
            <person name="Golyshin P.N."/>
            <person name="Simon M.A."/>
            <person name="Lopez G."/>
            <person name="Yakimov M.M."/>
            <person name="Ferrer M."/>
        </authorList>
    </citation>
    <scope>NUCLEOTIDE SEQUENCE</scope>
</reference>
<dbReference type="GO" id="GO:0000271">
    <property type="term" value="P:polysaccharide biosynthetic process"/>
    <property type="evidence" value="ECO:0007669"/>
    <property type="project" value="TreeGrafter"/>
</dbReference>
<comment type="similarity">
    <text evidence="2">Belongs to the DegT/DnrJ/EryC1 family.</text>
</comment>
<dbReference type="AlphaFoldDB" id="J9G922"/>
<dbReference type="EMBL" id="AMCI01004344">
    <property type="protein sequence ID" value="EJW98267.1"/>
    <property type="molecule type" value="Genomic_DNA"/>
</dbReference>
<evidence type="ECO:0000256" key="1">
    <source>
        <dbReference type="ARBA" id="ARBA00022898"/>
    </source>
</evidence>
<keyword evidence="1" id="KW-0663">Pyridoxal phosphate</keyword>
<sequence>MIPFLPLQQINHRYEPALSAAIQRVVDSGWYLLGKEVERFEHDFAAYVGTSHCVGVANGLDALTLALMAMKDYFGWETEAQVIVPNMTFVATAEAVVRAGLVPVFAEVDDSALLTVEAVDAVYTPRVRAVIPVHLYGKMAPMPALKAWADAHQVQLLEDAAQAHGATCEGIKAGAWGTMAAFSFYPGKNLGALGDGGAVTVSNVALARRVRMLANYGAERKYHHKALGMNSRLDEIQAAVLNVKLPHLDADNQHRRELAAIYASHISHPLVRLPYGGETETSVFHIYALRTAHREALQAHLAAAGIQTLIHYPFALTQQPALAPYASEAGTSESPSWALQWAAEELSLPISPVMTDAEALEVCEAVNSFRA</sequence>
<dbReference type="GO" id="GO:0030170">
    <property type="term" value="F:pyridoxal phosphate binding"/>
    <property type="evidence" value="ECO:0007669"/>
    <property type="project" value="TreeGrafter"/>
</dbReference>
<dbReference type="InterPro" id="IPR015424">
    <property type="entry name" value="PyrdxlP-dep_Trfase"/>
</dbReference>
<dbReference type="InterPro" id="IPR000653">
    <property type="entry name" value="DegT/StrS_aminotransferase"/>
</dbReference>
<dbReference type="InterPro" id="IPR015421">
    <property type="entry name" value="PyrdxlP-dep_Trfase_major"/>
</dbReference>
<dbReference type="InterPro" id="IPR015422">
    <property type="entry name" value="PyrdxlP-dep_Trfase_small"/>
</dbReference>
<evidence type="ECO:0000313" key="3">
    <source>
        <dbReference type="EMBL" id="EJW98267.1"/>
    </source>
</evidence>
<evidence type="ECO:0000256" key="2">
    <source>
        <dbReference type="ARBA" id="ARBA00037999"/>
    </source>
</evidence>